<dbReference type="GO" id="GO:0006622">
    <property type="term" value="P:protein targeting to lysosome"/>
    <property type="evidence" value="ECO:0007669"/>
    <property type="project" value="TreeGrafter"/>
</dbReference>
<evidence type="ECO:0000256" key="1">
    <source>
        <dbReference type="ARBA" id="ARBA00004370"/>
    </source>
</evidence>
<dbReference type="PANTHER" id="PTHR11923">
    <property type="entry name" value="SCAVENGER RECEPTOR CLASS B TYPE-1 SR-B1"/>
    <property type="match status" value="1"/>
</dbReference>
<dbReference type="GO" id="GO:0005044">
    <property type="term" value="F:scavenger receptor activity"/>
    <property type="evidence" value="ECO:0007669"/>
    <property type="project" value="InterPro"/>
</dbReference>
<dbReference type="STRING" id="9925.ENSCHIP00000023520"/>
<dbReference type="AlphaFoldDB" id="A0A452FH73"/>
<accession>A0A452FH73</accession>
<evidence type="ECO:0000256" key="6">
    <source>
        <dbReference type="ARBA" id="ARBA00023180"/>
    </source>
</evidence>
<dbReference type="Bgee" id="ENSCHIG00000021057">
    <property type="expression patterns" value="Expressed in ovary and 18 other cell types or tissues"/>
</dbReference>
<dbReference type="InterPro" id="IPR002159">
    <property type="entry name" value="CD36_fam"/>
</dbReference>
<keyword evidence="9" id="KW-1185">Reference proteome</keyword>
<feature type="transmembrane region" description="Helical" evidence="7">
    <location>
        <begin position="349"/>
        <end position="369"/>
    </location>
</feature>
<evidence type="ECO:0000313" key="9">
    <source>
        <dbReference type="Proteomes" id="UP000291000"/>
    </source>
</evidence>
<protein>
    <recommendedName>
        <fullName evidence="10">Scavenger receptor class B member 2</fullName>
    </recommendedName>
</protein>
<comment type="subcellular location">
    <subcellularLocation>
        <location evidence="1">Membrane</location>
    </subcellularLocation>
</comment>
<dbReference type="EMBL" id="LWLT01000018">
    <property type="status" value="NOT_ANNOTATED_CDS"/>
    <property type="molecule type" value="Genomic_DNA"/>
</dbReference>
<dbReference type="Pfam" id="PF01130">
    <property type="entry name" value="CD36"/>
    <property type="match status" value="2"/>
</dbReference>
<evidence type="ECO:0008006" key="10">
    <source>
        <dbReference type="Google" id="ProtNLM"/>
    </source>
</evidence>
<evidence type="ECO:0000256" key="2">
    <source>
        <dbReference type="ARBA" id="ARBA00010532"/>
    </source>
</evidence>
<keyword evidence="4 7" id="KW-1133">Transmembrane helix</keyword>
<name>A0A452FH73_CAPHI</name>
<organism evidence="8 9">
    <name type="scientific">Capra hircus</name>
    <name type="common">Goat</name>
    <dbReference type="NCBI Taxonomy" id="9925"/>
    <lineage>
        <taxon>Eukaryota</taxon>
        <taxon>Metazoa</taxon>
        <taxon>Chordata</taxon>
        <taxon>Craniata</taxon>
        <taxon>Vertebrata</taxon>
        <taxon>Euteleostomi</taxon>
        <taxon>Mammalia</taxon>
        <taxon>Eutheria</taxon>
        <taxon>Laurasiatheria</taxon>
        <taxon>Artiodactyla</taxon>
        <taxon>Ruminantia</taxon>
        <taxon>Pecora</taxon>
        <taxon>Bovidae</taxon>
        <taxon>Caprinae</taxon>
        <taxon>Capra</taxon>
    </lineage>
</organism>
<keyword evidence="6" id="KW-0325">Glycoprotein</keyword>
<comment type="similarity">
    <text evidence="2">Belongs to the CD36 family.</text>
</comment>
<keyword evidence="3 7" id="KW-0812">Transmembrane</keyword>
<evidence type="ECO:0000256" key="7">
    <source>
        <dbReference type="SAM" id="Phobius"/>
    </source>
</evidence>
<reference evidence="8 9" key="1">
    <citation type="submission" date="2016-04" db="EMBL/GenBank/DDBJ databases">
        <title>Polished mammalian reference genomes with single-molecule sequencing and chromosome conformation capture applied to the Capra hircus genome.</title>
        <authorList>
            <person name="Bickhart D.M."/>
            <person name="Koren S."/>
            <person name="Rosen B."/>
            <person name="Hastie A."/>
            <person name="Liachko I."/>
            <person name="Sullivan S.T."/>
            <person name="Burton J."/>
            <person name="Sayre B.L."/>
            <person name="Huson H.J."/>
            <person name="Lee J."/>
            <person name="Lam E."/>
            <person name="Kelley C.M."/>
            <person name="Hutchison J.L."/>
            <person name="Zhou Y."/>
            <person name="Sun J."/>
            <person name="Crisa A."/>
            <person name="Schwartz J.C."/>
            <person name="Hammond J.A."/>
            <person name="Schroeder S.G."/>
            <person name="Liu G.E."/>
            <person name="Dunham M."/>
            <person name="Shendure J."/>
            <person name="Sonstegard T.S."/>
            <person name="Phillippy A.M."/>
            <person name="Van Tassell C.P."/>
            <person name="Smith T.P."/>
        </authorList>
    </citation>
    <scope>NUCLEOTIDE SEQUENCE [LARGE SCALE GENOMIC DNA]</scope>
</reference>
<dbReference type="InterPro" id="IPR005429">
    <property type="entry name" value="LimpII"/>
</dbReference>
<dbReference type="PANTHER" id="PTHR11923:SF51">
    <property type="entry name" value="LYSOSOME MEMBRANE PROTEIN 2"/>
    <property type="match status" value="1"/>
</dbReference>
<dbReference type="Proteomes" id="UP000291000">
    <property type="component" value="Chromosome 17"/>
</dbReference>
<dbReference type="GO" id="GO:0006898">
    <property type="term" value="P:receptor-mediated endocytosis"/>
    <property type="evidence" value="ECO:0007669"/>
    <property type="project" value="TreeGrafter"/>
</dbReference>
<evidence type="ECO:0000313" key="8">
    <source>
        <dbReference type="Ensembl" id="ENSCHIP00000023520.1"/>
    </source>
</evidence>
<evidence type="ECO:0000256" key="5">
    <source>
        <dbReference type="ARBA" id="ARBA00023136"/>
    </source>
</evidence>
<evidence type="ECO:0000256" key="3">
    <source>
        <dbReference type="ARBA" id="ARBA00022692"/>
    </source>
</evidence>
<keyword evidence="5 7" id="KW-0472">Membrane</keyword>
<sequence>MNGSETFDSWKKPPLPVYTQFYFFNVTNPEEILNGETPWLEDVGPYTYRELRNKDEIQFGDNGTTISAVSNKAYVFERDKSVGDPKIDLLRTINILALTAMEWSQLPLLRELIKALLKAYRQKLFVTHRVDELLWGYKDEILSLISVFKHDVSPYFGLFYGKNGTNDGDYVFLTGEDNYLNFSKIVEWNGKTSDFESVQGLPALRYKVPAEILANTSDNAGFCIPKGNCLGSGVLNVSVCKNGAPIIISFPHFYEADEKFVSAIEGMHPNKEYHETFVDINPLTGVILRAAKRFQINVYVRKLDDFIETGNIQTLVFLVMYINESVLIDKETASRLKSVINTTLIVTNIPYIIMALGVFLGLIFTWLACRGQGSTDEGTADERATSIDISYRIEC</sequence>
<reference evidence="8" key="2">
    <citation type="submission" date="2025-08" db="UniProtKB">
        <authorList>
            <consortium name="Ensembl"/>
        </authorList>
    </citation>
    <scope>IDENTIFICATION</scope>
</reference>
<evidence type="ECO:0000256" key="4">
    <source>
        <dbReference type="ARBA" id="ARBA00022989"/>
    </source>
</evidence>
<dbReference type="Ensembl" id="ENSCHIT00000031380.1">
    <property type="protein sequence ID" value="ENSCHIP00000023520.1"/>
    <property type="gene ID" value="ENSCHIG00000021057.1"/>
</dbReference>
<dbReference type="GeneTree" id="ENSGT00940000153372"/>
<dbReference type="GO" id="GO:0016020">
    <property type="term" value="C:membrane"/>
    <property type="evidence" value="ECO:0007669"/>
    <property type="project" value="UniProtKB-SubCell"/>
</dbReference>
<dbReference type="OMA" id="HATHTVH"/>
<dbReference type="PRINTS" id="PR01609">
    <property type="entry name" value="CD36FAMILY"/>
</dbReference>
<dbReference type="PRINTS" id="PR01611">
    <property type="entry name" value="LIMPII"/>
</dbReference>
<reference evidence="8" key="3">
    <citation type="submission" date="2025-09" db="UniProtKB">
        <authorList>
            <consortium name="Ensembl"/>
        </authorList>
    </citation>
    <scope>IDENTIFICATION</scope>
</reference>
<proteinExistence type="inferred from homology"/>
<dbReference type="GO" id="GO:0005764">
    <property type="term" value="C:lysosome"/>
    <property type="evidence" value="ECO:0007669"/>
    <property type="project" value="InterPro"/>
</dbReference>